<feature type="transmembrane region" description="Helical" evidence="9">
    <location>
        <begin position="6"/>
        <end position="25"/>
    </location>
</feature>
<keyword evidence="9" id="KW-0679">Respiratory chain</keyword>
<name>A0A1W5ICD5_9EUPU</name>
<comment type="subcellular location">
    <subcellularLocation>
        <location evidence="1">Membrane</location>
    </subcellularLocation>
    <subcellularLocation>
        <location evidence="9">Mitochondrion membrane</location>
        <topology evidence="9">Multi-pass membrane protein</topology>
    </subcellularLocation>
</comment>
<dbReference type="RefSeq" id="YP_009370144.1">
    <property type="nucleotide sequence ID" value="NC_034782.1"/>
</dbReference>
<evidence type="ECO:0000256" key="5">
    <source>
        <dbReference type="ARBA" id="ARBA00022692"/>
    </source>
</evidence>
<geneLocation type="mitochondrion" evidence="10"/>
<evidence type="ECO:0000256" key="3">
    <source>
        <dbReference type="ARBA" id="ARBA00021007"/>
    </source>
</evidence>
<keyword evidence="4 9" id="KW-0813">Transport</keyword>
<organism evidence="10">
    <name type="scientific">Orcula dolium</name>
    <dbReference type="NCBI Taxonomy" id="1331962"/>
    <lineage>
        <taxon>Eukaryota</taxon>
        <taxon>Metazoa</taxon>
        <taxon>Spiralia</taxon>
        <taxon>Lophotrochozoa</taxon>
        <taxon>Mollusca</taxon>
        <taxon>Gastropoda</taxon>
        <taxon>Heterobranchia</taxon>
        <taxon>Euthyneura</taxon>
        <taxon>Panpulmonata</taxon>
        <taxon>Eupulmonata</taxon>
        <taxon>Stylommatophora</taxon>
        <taxon>Orthurethra</taxon>
        <taxon>Orculidae</taxon>
        <taxon>Orcula</taxon>
    </lineage>
</organism>
<dbReference type="Pfam" id="PF00507">
    <property type="entry name" value="Oxidored_q4"/>
    <property type="match status" value="1"/>
</dbReference>
<evidence type="ECO:0000256" key="4">
    <source>
        <dbReference type="ARBA" id="ARBA00022448"/>
    </source>
</evidence>
<dbReference type="GeneID" id="32887319"/>
<proteinExistence type="inferred from homology"/>
<sequence>MMLLYASFPLLVGSMLFFLYLMINWQSDMTNSEKGSAFECGFDPMCTPRKPFSLRFFMLIILFLIFDVEIVLLFPVLTLMKVSLYASISSALLFFLMILLLGLLYEWYMGALDWK</sequence>
<evidence type="ECO:0000256" key="8">
    <source>
        <dbReference type="ARBA" id="ARBA00049551"/>
    </source>
</evidence>
<dbReference type="PANTHER" id="PTHR11058">
    <property type="entry name" value="NADH-UBIQUINONE OXIDOREDUCTASE CHAIN 3"/>
    <property type="match status" value="1"/>
</dbReference>
<comment type="function">
    <text evidence="9">Core subunit of the mitochondrial membrane respiratory chain NADH dehydrogenase (Complex I) which catalyzes electron transfer from NADH through the respiratory chain, using ubiquinone as an electron acceptor. Essential for the catalytic activity of complex I.</text>
</comment>
<dbReference type="PANTHER" id="PTHR11058:SF9">
    <property type="entry name" value="NADH-UBIQUINONE OXIDOREDUCTASE CHAIN 3"/>
    <property type="match status" value="1"/>
</dbReference>
<dbReference type="EC" id="7.1.1.2" evidence="9"/>
<reference evidence="10" key="1">
    <citation type="journal article" date="2017" name="Hereditas">
        <title>The complete mitogenome of Orcula dolium (Draparnaud, 1801); ultra-deep sequencing from a single long-range PCR using the Ion-Torrent PGM.</title>
        <authorList>
            <person name="Groenenberg D.S.J."/>
            <person name="Harl J."/>
            <person name="Duijm E."/>
            <person name="Gittenberger E."/>
        </authorList>
    </citation>
    <scope>NUCLEOTIDE SEQUENCE</scope>
</reference>
<evidence type="ECO:0000313" key="10">
    <source>
        <dbReference type="EMBL" id="AIR76274.1"/>
    </source>
</evidence>
<evidence type="ECO:0000256" key="6">
    <source>
        <dbReference type="ARBA" id="ARBA00022989"/>
    </source>
</evidence>
<dbReference type="Gene3D" id="1.20.58.1610">
    <property type="entry name" value="NADH:ubiquinone/plastoquinone oxidoreductase, chain 3"/>
    <property type="match status" value="1"/>
</dbReference>
<evidence type="ECO:0000256" key="2">
    <source>
        <dbReference type="ARBA" id="ARBA00008472"/>
    </source>
</evidence>
<dbReference type="CTD" id="4537"/>
<keyword evidence="9" id="KW-1278">Translocase</keyword>
<dbReference type="AlphaFoldDB" id="A0A1W5ICD5"/>
<dbReference type="InterPro" id="IPR000440">
    <property type="entry name" value="NADH_UbQ/plastoQ_OxRdtase_su3"/>
</dbReference>
<keyword evidence="9" id="KW-0520">NAD</keyword>
<keyword evidence="5 9" id="KW-0812">Transmembrane</keyword>
<dbReference type="GO" id="GO:0030964">
    <property type="term" value="C:NADH dehydrogenase complex"/>
    <property type="evidence" value="ECO:0007669"/>
    <property type="project" value="TreeGrafter"/>
</dbReference>
<gene>
    <name evidence="10" type="primary">ND3</name>
</gene>
<dbReference type="InterPro" id="IPR038430">
    <property type="entry name" value="NDAH_ubi_oxred_su3_sf"/>
</dbReference>
<feature type="transmembrane region" description="Helical" evidence="9">
    <location>
        <begin position="84"/>
        <end position="105"/>
    </location>
</feature>
<dbReference type="GO" id="GO:0008137">
    <property type="term" value="F:NADH dehydrogenase (ubiquinone) activity"/>
    <property type="evidence" value="ECO:0007669"/>
    <property type="project" value="UniProtKB-UniRule"/>
</dbReference>
<dbReference type="GO" id="GO:0031966">
    <property type="term" value="C:mitochondrial membrane"/>
    <property type="evidence" value="ECO:0007669"/>
    <property type="project" value="UniProtKB-SubCell"/>
</dbReference>
<evidence type="ECO:0000256" key="9">
    <source>
        <dbReference type="RuleBase" id="RU003640"/>
    </source>
</evidence>
<dbReference type="EMBL" id="KJ867421">
    <property type="protein sequence ID" value="AIR76274.1"/>
    <property type="molecule type" value="Genomic_DNA"/>
</dbReference>
<keyword evidence="7 9" id="KW-0472">Membrane</keyword>
<comment type="similarity">
    <text evidence="2 9">Belongs to the complex I subunit 3 family.</text>
</comment>
<keyword evidence="9" id="KW-0249">Electron transport</keyword>
<protein>
    <recommendedName>
        <fullName evidence="3 9">NADH-ubiquinone oxidoreductase chain 3</fullName>
        <ecNumber evidence="9">7.1.1.2</ecNumber>
    </recommendedName>
</protein>
<accession>A0A1W5ICD5</accession>
<comment type="catalytic activity">
    <reaction evidence="8 9">
        <text>a ubiquinone + NADH + 5 H(+)(in) = a ubiquinol + NAD(+) + 4 H(+)(out)</text>
        <dbReference type="Rhea" id="RHEA:29091"/>
        <dbReference type="Rhea" id="RHEA-COMP:9565"/>
        <dbReference type="Rhea" id="RHEA-COMP:9566"/>
        <dbReference type="ChEBI" id="CHEBI:15378"/>
        <dbReference type="ChEBI" id="CHEBI:16389"/>
        <dbReference type="ChEBI" id="CHEBI:17976"/>
        <dbReference type="ChEBI" id="CHEBI:57540"/>
        <dbReference type="ChEBI" id="CHEBI:57945"/>
        <dbReference type="EC" id="7.1.1.2"/>
    </reaction>
</comment>
<feature type="transmembrane region" description="Helical" evidence="9">
    <location>
        <begin position="56"/>
        <end position="78"/>
    </location>
</feature>
<evidence type="ECO:0000256" key="1">
    <source>
        <dbReference type="ARBA" id="ARBA00004370"/>
    </source>
</evidence>
<evidence type="ECO:0000256" key="7">
    <source>
        <dbReference type="ARBA" id="ARBA00023136"/>
    </source>
</evidence>
<keyword evidence="9 10" id="KW-0496">Mitochondrion</keyword>
<keyword evidence="9" id="KW-0830">Ubiquinone</keyword>
<keyword evidence="6 9" id="KW-1133">Transmembrane helix</keyword>